<evidence type="ECO:0000313" key="1">
    <source>
        <dbReference type="EMBL" id="RNA30085.1"/>
    </source>
</evidence>
<dbReference type="CDD" id="cd22641">
    <property type="entry name" value="C24-like"/>
    <property type="match status" value="1"/>
</dbReference>
<dbReference type="AlphaFoldDB" id="A0A3M7S390"/>
<dbReference type="OrthoDB" id="10035547at2759"/>
<organism evidence="1 2">
    <name type="scientific">Brachionus plicatilis</name>
    <name type="common">Marine rotifer</name>
    <name type="synonym">Brachionus muelleri</name>
    <dbReference type="NCBI Taxonomy" id="10195"/>
    <lineage>
        <taxon>Eukaryota</taxon>
        <taxon>Metazoa</taxon>
        <taxon>Spiralia</taxon>
        <taxon>Gnathifera</taxon>
        <taxon>Rotifera</taxon>
        <taxon>Eurotatoria</taxon>
        <taxon>Monogononta</taxon>
        <taxon>Pseudotrocha</taxon>
        <taxon>Ploima</taxon>
        <taxon>Brachionidae</taxon>
        <taxon>Brachionus</taxon>
    </lineage>
</organism>
<reference evidence="1 2" key="1">
    <citation type="journal article" date="2018" name="Sci. Rep.">
        <title>Genomic signatures of local adaptation to the degree of environmental predictability in rotifers.</title>
        <authorList>
            <person name="Franch-Gras L."/>
            <person name="Hahn C."/>
            <person name="Garcia-Roger E.M."/>
            <person name="Carmona M.J."/>
            <person name="Serra M."/>
            <person name="Gomez A."/>
        </authorList>
    </citation>
    <scope>NUCLEOTIDE SEQUENCE [LARGE SCALE GENOMIC DNA]</scope>
    <source>
        <strain evidence="1">HYR1</strain>
    </source>
</reference>
<accession>A0A3M7S390</accession>
<dbReference type="Proteomes" id="UP000276133">
    <property type="component" value="Unassembled WGS sequence"/>
</dbReference>
<dbReference type="EMBL" id="REGN01002125">
    <property type="protein sequence ID" value="RNA30085.1"/>
    <property type="molecule type" value="Genomic_DNA"/>
</dbReference>
<name>A0A3M7S390_BRAPC</name>
<keyword evidence="2" id="KW-1185">Reference proteome</keyword>
<dbReference type="SUPFAM" id="SSF88874">
    <property type="entry name" value="Receptor-binding domain of short tail fibre protein gp12"/>
    <property type="match status" value="1"/>
</dbReference>
<protein>
    <submittedName>
        <fullName evidence="1">Tail fiber</fullName>
    </submittedName>
</protein>
<comment type="caution">
    <text evidence="1">The sequence shown here is derived from an EMBL/GenBank/DDBJ whole genome shotgun (WGS) entry which is preliminary data.</text>
</comment>
<evidence type="ECO:0000313" key="2">
    <source>
        <dbReference type="Proteomes" id="UP000276133"/>
    </source>
</evidence>
<proteinExistence type="predicted"/>
<gene>
    <name evidence="1" type="ORF">BpHYR1_004988</name>
</gene>
<sequence length="679" mass="79016">MLLRSKNLTSEYLLKDKGDTKISDSFDDIIFNLADLTVDYRTFTGSVTIEAYKSSHNDEIISNKDSDKYSRLTWLSLGNPRLVCFQHKNSIKKIDTNNEGFSIYIETLTQDHVDVLKKNIKDKYKININPTQIVKLVPSNFECEFTITDVRKKFTYEGKAHQLNSPQIEVFFYVPKGSEERKVFDQTNDDIRFFCKAVRSVAKKYKKNRLFISAEQIQDLNIENEIFGPANEVYLTRNQINNLASKIYRSLNIFEEYEHMLQSEFSADFISHLIKKATNSIERNVDIDYALKKLSPFSMKKDLEPNVIKKELEKIYKIDENDSREVIILDSENLKMNKNIQDSSDSVNLGYGPFSLGLTSSNMNLNESNNRHKSLDYQLNEINNLNESDVQYSFDGRKIIPKSLKVFEFKRAQFFEPFKISREKKYFFDTQFQKSFLFKLSDLRGQEELRVLDHESIFNSPNLEIILDKEIDNIRNFKIPTIFPMGMVSMIASKHADKWFHSDGYGLGHYTGWFICDGRNGTPDLRSRFLVGRDERSTDYKNAGNTGGYSHVRLKLSEMPKHSHQDRGHSHQIYIESESSGSHFHEYDDVYYSEYRNRKNAGNNNVNVPNDFGTGGMSDHDNVGYQFRRRSYESGKHSHSINGHSFMSKASIMFSGNDEAHENRPPYYTVVYIIYLRNI</sequence>